<dbReference type="PANTHER" id="PTHR43861">
    <property type="entry name" value="TRANS-ACONITATE 2-METHYLTRANSFERASE-RELATED"/>
    <property type="match status" value="1"/>
</dbReference>
<dbReference type="Pfam" id="PF13649">
    <property type="entry name" value="Methyltransf_25"/>
    <property type="match status" value="1"/>
</dbReference>
<accession>A0A1E5BBF2</accession>
<dbReference type="RefSeq" id="WP_017041545.1">
    <property type="nucleotide sequence ID" value="NZ_AJYQ02000125.1"/>
</dbReference>
<dbReference type="STRING" id="1187848.A1QO_13165"/>
<comment type="caution">
    <text evidence="3">The sequence shown here is derived from an EMBL/GenBank/DDBJ whole genome shotgun (WGS) entry which is preliminary data.</text>
</comment>
<name>A0A1E5BBF2_9VIBR</name>
<sequence>MSYNDLNDGVCMNYYHDVNNAKAYTEMCDGYNAAEQLHMLSKVLSPEDSVLELGSGPGNDLEILAQKFRVTGSDYSPAFVNILNKRLPDVLSLILDAVKIETEARYNAVYSNKVMHHLSDTELRQSFRRQAELLLPGGFVFHLVWQKIQAPETTHGLLFHPRSLAKMKEAMGQEFNVVESKVFSEFEDGDSLAILARKVFQS</sequence>
<evidence type="ECO:0000313" key="4">
    <source>
        <dbReference type="Proteomes" id="UP000094741"/>
    </source>
</evidence>
<dbReference type="OrthoDB" id="9789123at2"/>
<keyword evidence="3" id="KW-0489">Methyltransferase</keyword>
<dbReference type="Proteomes" id="UP000094741">
    <property type="component" value="Unassembled WGS sequence"/>
</dbReference>
<keyword evidence="1 3" id="KW-0808">Transferase</keyword>
<organism evidence="3 4">
    <name type="scientific">Vibrio genomosp. F10 str. ZF-129</name>
    <dbReference type="NCBI Taxonomy" id="1187848"/>
    <lineage>
        <taxon>Bacteria</taxon>
        <taxon>Pseudomonadati</taxon>
        <taxon>Pseudomonadota</taxon>
        <taxon>Gammaproteobacteria</taxon>
        <taxon>Vibrionales</taxon>
        <taxon>Vibrionaceae</taxon>
        <taxon>Vibrio</taxon>
    </lineage>
</organism>
<feature type="domain" description="Methyltransferase" evidence="2">
    <location>
        <begin position="50"/>
        <end position="138"/>
    </location>
</feature>
<dbReference type="EMBL" id="AJYQ02000125">
    <property type="protein sequence ID" value="OEE31485.1"/>
    <property type="molecule type" value="Genomic_DNA"/>
</dbReference>
<reference evidence="3 4" key="1">
    <citation type="journal article" date="2012" name="Science">
        <title>Ecological populations of bacteria act as socially cohesive units of antibiotic production and resistance.</title>
        <authorList>
            <person name="Cordero O.X."/>
            <person name="Wildschutte H."/>
            <person name="Kirkup B."/>
            <person name="Proehl S."/>
            <person name="Ngo L."/>
            <person name="Hussain F."/>
            <person name="Le Roux F."/>
            <person name="Mincer T."/>
            <person name="Polz M.F."/>
        </authorList>
    </citation>
    <scope>NUCLEOTIDE SEQUENCE [LARGE SCALE GENOMIC DNA]</scope>
    <source>
        <strain evidence="3 4">ZF-129</strain>
    </source>
</reference>
<evidence type="ECO:0000259" key="2">
    <source>
        <dbReference type="Pfam" id="PF13649"/>
    </source>
</evidence>
<dbReference type="SUPFAM" id="SSF53335">
    <property type="entry name" value="S-adenosyl-L-methionine-dependent methyltransferases"/>
    <property type="match status" value="1"/>
</dbReference>
<evidence type="ECO:0000256" key="1">
    <source>
        <dbReference type="ARBA" id="ARBA00022679"/>
    </source>
</evidence>
<protein>
    <submittedName>
        <fullName evidence="3">Methyltransferase</fullName>
    </submittedName>
</protein>
<proteinExistence type="predicted"/>
<dbReference type="eggNOG" id="COG4106">
    <property type="taxonomic scope" value="Bacteria"/>
</dbReference>
<dbReference type="Gene3D" id="3.40.50.150">
    <property type="entry name" value="Vaccinia Virus protein VP39"/>
    <property type="match status" value="1"/>
</dbReference>
<evidence type="ECO:0000313" key="3">
    <source>
        <dbReference type="EMBL" id="OEE31485.1"/>
    </source>
</evidence>
<gene>
    <name evidence="3" type="ORF">A1QO_13165</name>
</gene>
<dbReference type="GO" id="GO:0008168">
    <property type="term" value="F:methyltransferase activity"/>
    <property type="evidence" value="ECO:0007669"/>
    <property type="project" value="UniProtKB-KW"/>
</dbReference>
<dbReference type="GO" id="GO:0032259">
    <property type="term" value="P:methylation"/>
    <property type="evidence" value="ECO:0007669"/>
    <property type="project" value="UniProtKB-KW"/>
</dbReference>
<dbReference type="AlphaFoldDB" id="A0A1E5BBF2"/>
<dbReference type="InterPro" id="IPR041698">
    <property type="entry name" value="Methyltransf_25"/>
</dbReference>
<dbReference type="CDD" id="cd02440">
    <property type="entry name" value="AdoMet_MTases"/>
    <property type="match status" value="1"/>
</dbReference>
<dbReference type="InterPro" id="IPR029063">
    <property type="entry name" value="SAM-dependent_MTases_sf"/>
</dbReference>